<feature type="compositionally biased region" description="Acidic residues" evidence="12">
    <location>
        <begin position="1"/>
        <end position="19"/>
    </location>
</feature>
<keyword evidence="5" id="KW-0106">Calcium</keyword>
<evidence type="ECO:0000256" key="4">
    <source>
        <dbReference type="ARBA" id="ARBA00022723"/>
    </source>
</evidence>
<dbReference type="InterPro" id="IPR033227">
    <property type="entry name" value="CAPS"/>
</dbReference>
<dbReference type="GO" id="GO:0098978">
    <property type="term" value="C:glutamatergic synapse"/>
    <property type="evidence" value="ECO:0007669"/>
    <property type="project" value="TreeGrafter"/>
</dbReference>
<dbReference type="InterPro" id="IPR057457">
    <property type="entry name" value="CAPS_C2"/>
</dbReference>
<dbReference type="CDD" id="cd01234">
    <property type="entry name" value="PH_CADPS"/>
    <property type="match status" value="1"/>
</dbReference>
<feature type="domain" description="MHD1" evidence="15">
    <location>
        <begin position="940"/>
        <end position="1125"/>
    </location>
</feature>
<dbReference type="InterPro" id="IPR010439">
    <property type="entry name" value="MUN_dom"/>
</dbReference>
<dbReference type="PROSITE" id="PS50004">
    <property type="entry name" value="C2"/>
    <property type="match status" value="1"/>
</dbReference>
<organism evidence="16 17">
    <name type="scientific">Ameiurus melas</name>
    <name type="common">Black bullhead</name>
    <name type="synonym">Silurus melas</name>
    <dbReference type="NCBI Taxonomy" id="219545"/>
    <lineage>
        <taxon>Eukaryota</taxon>
        <taxon>Metazoa</taxon>
        <taxon>Chordata</taxon>
        <taxon>Craniata</taxon>
        <taxon>Vertebrata</taxon>
        <taxon>Euteleostomi</taxon>
        <taxon>Actinopterygii</taxon>
        <taxon>Neopterygii</taxon>
        <taxon>Teleostei</taxon>
        <taxon>Ostariophysi</taxon>
        <taxon>Siluriformes</taxon>
        <taxon>Ictaluridae</taxon>
        <taxon>Ameiurus</taxon>
    </lineage>
</organism>
<dbReference type="InterPro" id="IPR000008">
    <property type="entry name" value="C2_dom"/>
</dbReference>
<name>A0A7J6A916_AMEME</name>
<dbReference type="PANTHER" id="PTHR12166:SF6">
    <property type="entry name" value="CALCIUM-DEPENDENT SECRETION ACTIVATOR 1"/>
    <property type="match status" value="1"/>
</dbReference>
<reference evidence="16 17" key="1">
    <citation type="submission" date="2020-02" db="EMBL/GenBank/DDBJ databases">
        <title>A chromosome-scale genome assembly of the black bullhead catfish (Ameiurus melas).</title>
        <authorList>
            <person name="Wen M."/>
            <person name="Zham M."/>
            <person name="Cabau C."/>
            <person name="Klopp C."/>
            <person name="Donnadieu C."/>
            <person name="Roques C."/>
            <person name="Bouchez O."/>
            <person name="Lampietro C."/>
            <person name="Jouanno E."/>
            <person name="Herpin A."/>
            <person name="Louis A."/>
            <person name="Berthelot C."/>
            <person name="Parey E."/>
            <person name="Roest-Crollius H."/>
            <person name="Braasch I."/>
            <person name="Postlethwait J."/>
            <person name="Robinson-Rechavi M."/>
            <person name="Echchiki A."/>
            <person name="Begum T."/>
            <person name="Montfort J."/>
            <person name="Schartl M."/>
            <person name="Bobe J."/>
            <person name="Guiguen Y."/>
        </authorList>
    </citation>
    <scope>NUCLEOTIDE SEQUENCE [LARGE SCALE GENOMIC DNA]</scope>
    <source>
        <strain evidence="16">M_S1</strain>
        <tissue evidence="16">Blood</tissue>
    </source>
</reference>
<evidence type="ECO:0000256" key="3">
    <source>
        <dbReference type="ARBA" id="ARBA00022483"/>
    </source>
</evidence>
<feature type="domain" description="PH" evidence="13">
    <location>
        <begin position="487"/>
        <end position="590"/>
    </location>
</feature>
<evidence type="ECO:0000259" key="13">
    <source>
        <dbReference type="PROSITE" id="PS50003"/>
    </source>
</evidence>
<evidence type="ECO:0000256" key="8">
    <source>
        <dbReference type="ARBA" id="ARBA00023121"/>
    </source>
</evidence>
<dbReference type="PROSITE" id="PS51258">
    <property type="entry name" value="MHD1"/>
    <property type="match status" value="1"/>
</dbReference>
<dbReference type="GO" id="GO:0008289">
    <property type="term" value="F:lipid binding"/>
    <property type="evidence" value="ECO:0007669"/>
    <property type="project" value="UniProtKB-KW"/>
</dbReference>
<dbReference type="GO" id="GO:0098793">
    <property type="term" value="C:presynapse"/>
    <property type="evidence" value="ECO:0007669"/>
    <property type="project" value="GOC"/>
</dbReference>
<keyword evidence="4" id="KW-0479">Metal-binding</keyword>
<evidence type="ECO:0000256" key="10">
    <source>
        <dbReference type="ARBA" id="ARBA00023329"/>
    </source>
</evidence>
<dbReference type="SMART" id="SM00233">
    <property type="entry name" value="PH"/>
    <property type="match status" value="1"/>
</dbReference>
<sequence length="1366" mass="155689">MLDPSSSEEESDGIVEEESKETLAPQSGGSRVSPNRNSESSERLQPGSRGSSARPSSPSPSAASEHEKEDVEKLQREEEERKKRLQLYVFVMRCVAYPFNAKQPTDMARRQLKISKQQLQTTKDRFESFLKGDTQIVADEAFINAVQSYYEVFLKSDRVAKMVQTGGFSAVDCREVFKRHIEKRVRSLPEIDGLSKETVLSSWMAKFDTIYRGDEDPRKAQQRMTASAASELILSKDQLYEMFQQILGIKKFEHQLLYQACQLDNLDEQAAQIRRELDGRLQMADQIARAGKFPKFMSKEMEAMYIEELKSSVNQLMANLESMPVSKGGEFKLQKLKRGHNTSIIDMGQEDENQLSKSDVVLSFTLEVVIMEVQGLKSLAPNRIVYCTMEVEGGEKLQTDQAEASKPTWGTQGDFTTTHPLPAVKVKLFTESTGVLALEDKELGRVVLHPTPNSPKQSELHKMTVTKACPDQDLKIKLAIRMDKPQNMKACGYLWAFGKNVWKRWKKRFFVLVQVSQYTFAMCSYREKKSEPQELLQLDGYTVDYTDPQPGLDGGRTFFNAVKEGDTVIFASDDEQDRILWVQAMYRATGQSHKPVPPTQVQKLNSKGGASAQMDAPISQFYADRAQKHGMDEFISANPCNFDHASLFEMVQRLTLDHRLNDNFACLGWFSPGQVFVLDEYCARNGVRGCHRHLCYLRDLLERADTGHMIDPTLLHYSFAFCASHVHGNSQRGSELQLAGSKPEGKTESKKKRSFKSQQVPVFQRPDGLGTVIVEEKERFEDIKERLRVLLENQITNFRYCFPFGRPEGALKATLSLLERVLMKDIVTPVPQEDVKAVIRKCLEQAAQINYQRITDYARVEVEKTLKDQRDPENVANLATPAKKLEHVIRLAELVIEVLQQNQDHHAEAAVTSTGDQSAFAWWSDLMVEHAEHFLSLYGVDMDAALEIQSPESWDSFPLFQLLNDFLRIDYHLCNGKFHKHLQDLYAPLVVRYVDLMESSIAQSIHRGFERESWEPVKSLTSNLPNVNLPNVNLQIPKVPNLPVPVAGLSVNLPQMPSFSTPSWMTAIYDSDNGSGTSEDLFWKLDALQTFIRDLHWPEEEFAKHLENRMKLMSSDMIESCVKRTRAAFESKVTKSSRSTDFRIPLSLCTMFNVMVDAKDQSAKLCAMEMGQEKQYHSKIDDLIEESVKDMISILVAKFVVILESVLAKISRYDEGTLFSSFLSFTVKAASKYVDVPKPGMDVADGYVTFVRHSQDILRDKVNEEVYIERLFDQWYTATMNLLGTWLTDRMDQQLHVYQLKILIRIVKKKYRDFRLQGVLDSTLNSKMYDTVRNRLTLEEATASVREGGMQGITMKDSDEEDEEDD</sequence>
<dbReference type="InterPro" id="IPR014770">
    <property type="entry name" value="Munc13_1"/>
</dbReference>
<keyword evidence="10" id="KW-0968">Cytoplasmic vesicle</keyword>
<dbReference type="EMBL" id="JAAGNN010000016">
    <property type="protein sequence ID" value="KAF4079200.1"/>
    <property type="molecule type" value="Genomic_DNA"/>
</dbReference>
<keyword evidence="6" id="KW-0653">Protein transport</keyword>
<dbReference type="PROSITE" id="PS50003">
    <property type="entry name" value="PH_DOMAIN"/>
    <property type="match status" value="1"/>
</dbReference>
<dbReference type="GO" id="GO:0030659">
    <property type="term" value="C:cytoplasmic vesicle membrane"/>
    <property type="evidence" value="ECO:0007669"/>
    <property type="project" value="UniProtKB-SubCell"/>
</dbReference>
<dbReference type="InterPro" id="IPR011993">
    <property type="entry name" value="PH-like_dom_sf"/>
</dbReference>
<dbReference type="GO" id="GO:0045921">
    <property type="term" value="P:positive regulation of exocytosis"/>
    <property type="evidence" value="ECO:0007669"/>
    <property type="project" value="TreeGrafter"/>
</dbReference>
<dbReference type="Pfam" id="PF25341">
    <property type="entry name" value="C2_CAPS"/>
    <property type="match status" value="1"/>
</dbReference>
<evidence type="ECO:0000256" key="12">
    <source>
        <dbReference type="SAM" id="MobiDB-lite"/>
    </source>
</evidence>
<evidence type="ECO:0000256" key="2">
    <source>
        <dbReference type="ARBA" id="ARBA00022448"/>
    </source>
</evidence>
<feature type="region of interest" description="Disordered" evidence="12">
    <location>
        <begin position="733"/>
        <end position="757"/>
    </location>
</feature>
<keyword evidence="9" id="KW-0472">Membrane</keyword>
<dbReference type="GO" id="GO:0046872">
    <property type="term" value="F:metal ion binding"/>
    <property type="evidence" value="ECO:0007669"/>
    <property type="project" value="UniProtKB-KW"/>
</dbReference>
<keyword evidence="8" id="KW-0446">Lipid-binding</keyword>
<accession>A0A7J6A916</accession>
<gene>
    <name evidence="16" type="ORF">AMELA_G00190080</name>
</gene>
<keyword evidence="7" id="KW-0770">Synapse</keyword>
<dbReference type="Proteomes" id="UP000593565">
    <property type="component" value="Unassembled WGS sequence"/>
</dbReference>
<feature type="compositionally biased region" description="Polar residues" evidence="12">
    <location>
        <begin position="24"/>
        <end position="38"/>
    </location>
</feature>
<evidence type="ECO:0008006" key="18">
    <source>
        <dbReference type="Google" id="ProtNLM"/>
    </source>
</evidence>
<comment type="subcellular location">
    <subcellularLocation>
        <location evidence="1">Cytoplasmic vesicle membrane</location>
    </subcellularLocation>
    <subcellularLocation>
        <location evidence="11">Synapse</location>
    </subcellularLocation>
</comment>
<feature type="domain" description="C2" evidence="14">
    <location>
        <begin position="346"/>
        <end position="464"/>
    </location>
</feature>
<keyword evidence="3" id="KW-0268">Exocytosis</keyword>
<dbReference type="PANTHER" id="PTHR12166">
    <property type="entry name" value="CALCIUM-DEPENDENT SECRETION ACTIVATOR"/>
    <property type="match status" value="1"/>
</dbReference>
<feature type="compositionally biased region" description="Low complexity" evidence="12">
    <location>
        <begin position="46"/>
        <end position="63"/>
    </location>
</feature>
<feature type="region of interest" description="Disordered" evidence="12">
    <location>
        <begin position="1"/>
        <end position="77"/>
    </location>
</feature>
<dbReference type="Gene3D" id="2.30.29.30">
    <property type="entry name" value="Pleckstrin-homology domain (PH domain)/Phosphotyrosine-binding domain (PTB)"/>
    <property type="match status" value="1"/>
</dbReference>
<dbReference type="InterPro" id="IPR001849">
    <property type="entry name" value="PH_domain"/>
</dbReference>
<evidence type="ECO:0000256" key="6">
    <source>
        <dbReference type="ARBA" id="ARBA00022927"/>
    </source>
</evidence>
<evidence type="ECO:0000313" key="16">
    <source>
        <dbReference type="EMBL" id="KAF4079200.1"/>
    </source>
</evidence>
<comment type="caution">
    <text evidence="16">The sequence shown here is derived from an EMBL/GenBank/DDBJ whole genome shotgun (WGS) entry which is preliminary data.</text>
</comment>
<evidence type="ECO:0000259" key="15">
    <source>
        <dbReference type="PROSITE" id="PS51258"/>
    </source>
</evidence>
<evidence type="ECO:0000256" key="7">
    <source>
        <dbReference type="ARBA" id="ARBA00023018"/>
    </source>
</evidence>
<evidence type="ECO:0000256" key="11">
    <source>
        <dbReference type="ARBA" id="ARBA00034103"/>
    </source>
</evidence>
<keyword evidence="2" id="KW-0813">Transport</keyword>
<dbReference type="SMART" id="SM01145">
    <property type="entry name" value="DUF1041"/>
    <property type="match status" value="1"/>
</dbReference>
<keyword evidence="17" id="KW-1185">Reference proteome</keyword>
<evidence type="ECO:0000256" key="5">
    <source>
        <dbReference type="ARBA" id="ARBA00022837"/>
    </source>
</evidence>
<dbReference type="Pfam" id="PF06292">
    <property type="entry name" value="MUN"/>
    <property type="match status" value="2"/>
</dbReference>
<evidence type="ECO:0000256" key="1">
    <source>
        <dbReference type="ARBA" id="ARBA00004156"/>
    </source>
</evidence>
<evidence type="ECO:0000313" key="17">
    <source>
        <dbReference type="Proteomes" id="UP000593565"/>
    </source>
</evidence>
<evidence type="ECO:0000259" key="14">
    <source>
        <dbReference type="PROSITE" id="PS50004"/>
    </source>
</evidence>
<dbReference type="SUPFAM" id="SSF50729">
    <property type="entry name" value="PH domain-like"/>
    <property type="match status" value="1"/>
</dbReference>
<dbReference type="GO" id="GO:1990504">
    <property type="term" value="P:dense core granule exocytosis"/>
    <property type="evidence" value="ECO:0007669"/>
    <property type="project" value="InterPro"/>
</dbReference>
<dbReference type="Pfam" id="PF00169">
    <property type="entry name" value="PH"/>
    <property type="match status" value="1"/>
</dbReference>
<dbReference type="GO" id="GO:0016079">
    <property type="term" value="P:synaptic vesicle exocytosis"/>
    <property type="evidence" value="ECO:0007669"/>
    <property type="project" value="InterPro"/>
</dbReference>
<dbReference type="FunFam" id="2.30.29.30:FF:000007">
    <property type="entry name" value="Calcium-dependent secretion activator 2 isoform B"/>
    <property type="match status" value="1"/>
</dbReference>
<protein>
    <recommendedName>
        <fullName evidence="18">Calcium-dependent secretion activator 1-like</fullName>
    </recommendedName>
</protein>
<feature type="compositionally biased region" description="Basic and acidic residues" evidence="12">
    <location>
        <begin position="64"/>
        <end position="77"/>
    </location>
</feature>
<dbReference type="GO" id="GO:0015031">
    <property type="term" value="P:protein transport"/>
    <property type="evidence" value="ECO:0007669"/>
    <property type="project" value="UniProtKB-KW"/>
</dbReference>
<proteinExistence type="predicted"/>
<evidence type="ECO:0000256" key="9">
    <source>
        <dbReference type="ARBA" id="ARBA00023136"/>
    </source>
</evidence>